<dbReference type="PROSITE" id="PS50294">
    <property type="entry name" value="WD_REPEATS_REGION"/>
    <property type="match status" value="2"/>
</dbReference>
<feature type="repeat" description="WD" evidence="3">
    <location>
        <begin position="832"/>
        <end position="873"/>
    </location>
</feature>
<evidence type="ECO:0000256" key="1">
    <source>
        <dbReference type="ARBA" id="ARBA00022574"/>
    </source>
</evidence>
<dbReference type="RefSeq" id="WP_345322721.1">
    <property type="nucleotide sequence ID" value="NZ_BAABGA010000035.1"/>
</dbReference>
<evidence type="ECO:0000256" key="3">
    <source>
        <dbReference type="PROSITE-ProRule" id="PRU00221"/>
    </source>
</evidence>
<sequence length="1511" mass="166997">MPDPSQIDADESFQKLLADCLEAIERGELVDREHLMREHPDHAASICEFLDNHQLVGDAIGELRAPDQKGVSDSAFAQTVDSQSASSSKTFKIGESLRYVGEYEIVDEIARGGMGIVFRARQSKLRRDVALKMILSGRLATEADVDRFYREARAAAALNHPNIVGVHEVAEHEGHHYFTMDLVAGRSLASIISEGTLSPRKSAELIIAVALAIEYAHEHGVLHRDLKPANILIDDDGKPHVTDFGLAKTLAGNAADEDLTASGQILGTPTYMSPEQASAKHDLVGVASDVYSLGAILYACLSGRGPFVADSVVDTIRQVIEKEPLSLRLLNPQVPKDLETICLKCLRKEPHRRYGTAGKLADDLGRFIEGRPVVARPVPAVTKAWRWSRRNPGIALLSALSVLLLLVGSSVSTFFAIQADDRANAEAAQRQRADEAAIAANQARADMASALERESEARLRSEESLANEQVARKQVVEREREARWSEYVARLTVIQRPWQDREFGQLSRMVDELVPKAGEPDFRGWEWSYYHDLSQQVARSIPVSANTVRGSWSPDGNQIVTAGAKLQIWNFDGMKLVSEHDLKDRLYNSVFSPDGKTIACGLRSGAIVIFDPVKEQVVRVWHAHGGGSPYLSFSPDGSQLASGSMDGSAAVWDIESGQRLHQLCQADKDNYLRNVGWHPSKSLIVTSDRQGYVRVFDAKTGKRKFSKRTCAVSCNVGHWSPDGKTLAGGGAFPNFEIRLYTDTGEPKGVLEKPGRSASWSPDSTRLVVGDDDHEIRIVDVQRDAVVSTLRFHGDPVGHLAWSPDGDSILSIDDSGVAKVWKVNGDVPDSLVIHQDSLDIRRVRYSNDGKLIAGCGNDRKIRIWRAMDGKLLETSAELSAAVKDFAWSEDSSKLVSLCKDNNVWVWERDRNSLRKLFKTGSRPVIVHGWLDWRPGTRQIALGAYGEDTNVFDLDTGRNLYKSPIRTAFARWNPSGNSLAVGVKVVDAKLAPLWTIPIPWQENGGVAWSPNGRLLAVVLRDGRVKVTDLRAESLEPAVARGHRHAVSSVAWHPSGTRIATGDFDGTLKLWDAATLDEVWSTKLPHRVLSLDWSPDGRHLVSSDGVDVGTYPTRAKEGNVYSIRIWGSQDFELLTSATEMLPTPFGRVLTRDPRASTIAQRVINSGGRITIYRTAENQMIDSLGGIPSEEFQVNEIDLADSGITDEQLTQLHGLSTLTSINLRSTELSDAAVRKLLHSFPGVNPTKLDTRHREFRITADGDIQTVQTPEEELAELTEAIEKYTSEHAHLFTRAKWYAKHLDWKNAYADIDRYLVASPISGWWNCAAAYAAFAAGNVAAYQTHVHRNLSKLPAYDYANEPGTGAYLVCAVCLNPNPDVELSSLMPLAENLRIQNPGSFYHCKADIILRFRLGEYDQVLTRCEPFRDRGKFHNEQILVHSLRAITLHRLDRTDEAWEALLNAESLARDTWPEPKQNYEADYGDLGSYVEALSLLNEARQSVQPAQALNDAGAGETQ</sequence>
<dbReference type="Gene3D" id="2.130.10.10">
    <property type="entry name" value="YVTN repeat-like/Quinoprotein amine dehydrogenase"/>
    <property type="match status" value="5"/>
</dbReference>
<dbReference type="CDD" id="cd14014">
    <property type="entry name" value="STKc_PknB_like"/>
    <property type="match status" value="1"/>
</dbReference>
<dbReference type="Proteomes" id="UP001500840">
    <property type="component" value="Unassembled WGS sequence"/>
</dbReference>
<dbReference type="InterPro" id="IPR036322">
    <property type="entry name" value="WD40_repeat_dom_sf"/>
</dbReference>
<dbReference type="CDD" id="cd00200">
    <property type="entry name" value="WD40"/>
    <property type="match status" value="2"/>
</dbReference>
<feature type="repeat" description="WD" evidence="3">
    <location>
        <begin position="1037"/>
        <end position="1078"/>
    </location>
</feature>
<dbReference type="InterPro" id="IPR008271">
    <property type="entry name" value="Ser/Thr_kinase_AS"/>
</dbReference>
<dbReference type="InterPro" id="IPR011009">
    <property type="entry name" value="Kinase-like_dom_sf"/>
</dbReference>
<dbReference type="InterPro" id="IPR001680">
    <property type="entry name" value="WD40_rpt"/>
</dbReference>
<dbReference type="Pfam" id="PF00069">
    <property type="entry name" value="Pkinase"/>
    <property type="match status" value="1"/>
</dbReference>
<dbReference type="EMBL" id="BAABGA010000035">
    <property type="protein sequence ID" value="GAA4454323.1"/>
    <property type="molecule type" value="Genomic_DNA"/>
</dbReference>
<keyword evidence="1 3" id="KW-0853">WD repeat</keyword>
<name>A0ABP8MRT3_9BACT</name>
<dbReference type="InterPro" id="IPR019775">
    <property type="entry name" value="WD40_repeat_CS"/>
</dbReference>
<evidence type="ECO:0000313" key="5">
    <source>
        <dbReference type="EMBL" id="GAA4454323.1"/>
    </source>
</evidence>
<dbReference type="SUPFAM" id="SSF50978">
    <property type="entry name" value="WD40 repeat-like"/>
    <property type="match status" value="1"/>
</dbReference>
<dbReference type="SMART" id="SM00220">
    <property type="entry name" value="S_TKc"/>
    <property type="match status" value="1"/>
</dbReference>
<dbReference type="InterPro" id="IPR032675">
    <property type="entry name" value="LRR_dom_sf"/>
</dbReference>
<evidence type="ECO:0000313" key="6">
    <source>
        <dbReference type="Proteomes" id="UP001500840"/>
    </source>
</evidence>
<organism evidence="5 6">
    <name type="scientific">Novipirellula rosea</name>
    <dbReference type="NCBI Taxonomy" id="1031540"/>
    <lineage>
        <taxon>Bacteria</taxon>
        <taxon>Pseudomonadati</taxon>
        <taxon>Planctomycetota</taxon>
        <taxon>Planctomycetia</taxon>
        <taxon>Pirellulales</taxon>
        <taxon>Pirellulaceae</taxon>
        <taxon>Novipirellula</taxon>
    </lineage>
</organism>
<dbReference type="PANTHER" id="PTHR44019">
    <property type="entry name" value="WD REPEAT-CONTAINING PROTEIN 55"/>
    <property type="match status" value="1"/>
</dbReference>
<evidence type="ECO:0000259" key="4">
    <source>
        <dbReference type="PROSITE" id="PS50011"/>
    </source>
</evidence>
<dbReference type="PROSITE" id="PS50011">
    <property type="entry name" value="PROTEIN_KINASE_DOM"/>
    <property type="match status" value="1"/>
</dbReference>
<dbReference type="PROSITE" id="PS00678">
    <property type="entry name" value="WD_REPEATS_1"/>
    <property type="match status" value="1"/>
</dbReference>
<dbReference type="InterPro" id="IPR000719">
    <property type="entry name" value="Prot_kinase_dom"/>
</dbReference>
<dbReference type="PROSITE" id="PS50082">
    <property type="entry name" value="WD_REPEATS_2"/>
    <property type="match status" value="4"/>
</dbReference>
<protein>
    <recommendedName>
        <fullName evidence="4">Protein kinase domain-containing protein</fullName>
    </recommendedName>
</protein>
<feature type="repeat" description="WD" evidence="3">
    <location>
        <begin position="621"/>
        <end position="662"/>
    </location>
</feature>
<evidence type="ECO:0000256" key="2">
    <source>
        <dbReference type="ARBA" id="ARBA00022737"/>
    </source>
</evidence>
<dbReference type="Gene3D" id="3.30.200.20">
    <property type="entry name" value="Phosphorylase Kinase, domain 1"/>
    <property type="match status" value="1"/>
</dbReference>
<feature type="repeat" description="WD" evidence="3">
    <location>
        <begin position="789"/>
        <end position="823"/>
    </location>
</feature>
<gene>
    <name evidence="5" type="ORF">GCM10023156_26600</name>
</gene>
<dbReference type="PROSITE" id="PS00108">
    <property type="entry name" value="PROTEIN_KINASE_ST"/>
    <property type="match status" value="1"/>
</dbReference>
<dbReference type="SUPFAM" id="SSF56112">
    <property type="entry name" value="Protein kinase-like (PK-like)"/>
    <property type="match status" value="1"/>
</dbReference>
<dbReference type="PANTHER" id="PTHR44019:SF8">
    <property type="entry name" value="POC1 CENTRIOLAR PROTEIN HOMOLOG"/>
    <property type="match status" value="1"/>
</dbReference>
<proteinExistence type="predicted"/>
<dbReference type="InterPro" id="IPR015943">
    <property type="entry name" value="WD40/YVTN_repeat-like_dom_sf"/>
</dbReference>
<feature type="domain" description="Protein kinase" evidence="4">
    <location>
        <begin position="103"/>
        <end position="368"/>
    </location>
</feature>
<dbReference type="Gene3D" id="3.80.10.10">
    <property type="entry name" value="Ribonuclease Inhibitor"/>
    <property type="match status" value="1"/>
</dbReference>
<reference evidence="6" key="1">
    <citation type="journal article" date="2019" name="Int. J. Syst. Evol. Microbiol.">
        <title>The Global Catalogue of Microorganisms (GCM) 10K type strain sequencing project: providing services to taxonomists for standard genome sequencing and annotation.</title>
        <authorList>
            <consortium name="The Broad Institute Genomics Platform"/>
            <consortium name="The Broad Institute Genome Sequencing Center for Infectious Disease"/>
            <person name="Wu L."/>
            <person name="Ma J."/>
        </authorList>
    </citation>
    <scope>NUCLEOTIDE SEQUENCE [LARGE SCALE GENOMIC DNA]</scope>
    <source>
        <strain evidence="6">JCM 17759</strain>
    </source>
</reference>
<dbReference type="InterPro" id="IPR050505">
    <property type="entry name" value="WDR55/POC1"/>
</dbReference>
<keyword evidence="2" id="KW-0677">Repeat</keyword>
<dbReference type="Pfam" id="PF00400">
    <property type="entry name" value="WD40"/>
    <property type="match status" value="6"/>
</dbReference>
<keyword evidence="6" id="KW-1185">Reference proteome</keyword>
<dbReference type="SMART" id="SM00320">
    <property type="entry name" value="WD40"/>
    <property type="match status" value="11"/>
</dbReference>
<dbReference type="SUPFAM" id="SSF82171">
    <property type="entry name" value="DPP6 N-terminal domain-like"/>
    <property type="match status" value="1"/>
</dbReference>
<dbReference type="Gene3D" id="1.10.510.10">
    <property type="entry name" value="Transferase(Phosphotransferase) domain 1"/>
    <property type="match status" value="1"/>
</dbReference>
<comment type="caution">
    <text evidence="5">The sequence shown here is derived from an EMBL/GenBank/DDBJ whole genome shotgun (WGS) entry which is preliminary data.</text>
</comment>
<accession>A0ABP8MRT3</accession>